<protein>
    <submittedName>
        <fullName evidence="14">XRE family transcriptional regulator</fullName>
        <ecNumber evidence="14">3.2.2.9</ecNumber>
    </submittedName>
</protein>
<comment type="similarity">
    <text evidence="2">Belongs to the kinesin light chain family.</text>
</comment>
<dbReference type="Gene3D" id="3.40.50.300">
    <property type="entry name" value="P-loop containing nucleotide triphosphate hydrolases"/>
    <property type="match status" value="1"/>
</dbReference>
<keyword evidence="5" id="KW-0677">Repeat</keyword>
<keyword evidence="6 10" id="KW-0802">TPR repeat</keyword>
<feature type="repeat" description="TPR" evidence="10">
    <location>
        <begin position="654"/>
        <end position="687"/>
    </location>
</feature>
<evidence type="ECO:0000313" key="14">
    <source>
        <dbReference type="EMBL" id="KWT75279.1"/>
    </source>
</evidence>
<feature type="repeat" description="TPR" evidence="10">
    <location>
        <begin position="738"/>
        <end position="771"/>
    </location>
</feature>
<dbReference type="PANTHER" id="PTHR45783">
    <property type="entry name" value="KINESIN LIGHT CHAIN"/>
    <property type="match status" value="1"/>
</dbReference>
<evidence type="ECO:0000256" key="8">
    <source>
        <dbReference type="ARBA" id="ARBA00023175"/>
    </source>
</evidence>
<dbReference type="Pfam" id="PF00931">
    <property type="entry name" value="NB-ARC"/>
    <property type="match status" value="1"/>
</dbReference>
<organism evidence="14 15">
    <name type="scientific">Candidatus Magnetominusculus xianensis</name>
    <dbReference type="NCBI Taxonomy" id="1748249"/>
    <lineage>
        <taxon>Bacteria</taxon>
        <taxon>Pseudomonadati</taxon>
        <taxon>Nitrospirota</taxon>
        <taxon>Nitrospiria</taxon>
        <taxon>Nitrospirales</taxon>
        <taxon>Nitrospiraceae</taxon>
        <taxon>Candidatus Magnetominusculus</taxon>
    </lineage>
</organism>
<dbReference type="Pfam" id="PF13424">
    <property type="entry name" value="TPR_12"/>
    <property type="match status" value="2"/>
</dbReference>
<evidence type="ECO:0000256" key="10">
    <source>
        <dbReference type="PROSITE-ProRule" id="PRU00339"/>
    </source>
</evidence>
<keyword evidence="7" id="KW-0175">Coiled coil</keyword>
<evidence type="ECO:0000256" key="4">
    <source>
        <dbReference type="ARBA" id="ARBA00022701"/>
    </source>
</evidence>
<dbReference type="SUPFAM" id="SSF52540">
    <property type="entry name" value="P-loop containing nucleoside triphosphate hydrolases"/>
    <property type="match status" value="1"/>
</dbReference>
<dbReference type="InterPro" id="IPR035994">
    <property type="entry name" value="Nucleoside_phosphorylase_sf"/>
</dbReference>
<dbReference type="PANTHER" id="PTHR45783:SF3">
    <property type="entry name" value="KINESIN LIGHT CHAIN"/>
    <property type="match status" value="1"/>
</dbReference>
<dbReference type="InterPro" id="IPR027417">
    <property type="entry name" value="P-loop_NTPase"/>
</dbReference>
<dbReference type="InterPro" id="IPR019734">
    <property type="entry name" value="TPR_rpt"/>
</dbReference>
<comment type="caution">
    <text evidence="14">The sequence shown here is derived from an EMBL/GenBank/DDBJ whole genome shotgun (WGS) entry which is preliminary data.</text>
</comment>
<dbReference type="Pfam" id="PF25000">
    <property type="entry name" value="DUF7779"/>
    <property type="match status" value="1"/>
</dbReference>
<dbReference type="PRINTS" id="PR00381">
    <property type="entry name" value="KINESINLIGHT"/>
</dbReference>
<evidence type="ECO:0000256" key="9">
    <source>
        <dbReference type="ARBA" id="ARBA00023212"/>
    </source>
</evidence>
<dbReference type="Proteomes" id="UP000060487">
    <property type="component" value="Unassembled WGS sequence"/>
</dbReference>
<dbReference type="CDD" id="cd09008">
    <property type="entry name" value="MTAN"/>
    <property type="match status" value="1"/>
</dbReference>
<keyword evidence="9" id="KW-0206">Cytoskeleton</keyword>
<sequence length="896" mass="99773">MKKLAVIITALLVEYKAVKQYLTEVKEDSHEKGNIYDKGIFKYDDQRWEVGLVECGKGNQNAAVHTERAIEHFKPEVVLFVGVAGGIKDVQLGDIVASEKVYGYEFGKDKKSFHPRPELHRPSFRIGERAKHEVKSDDWIANISGVQPDPKPQAYFAPIAAGEKVVASTRSATYKFLKNQYGDALAVEMEGIGFLTAAYANQEVQSLLIRGISDLIDGKELSDKQKWQEKAANNASAFAFHILKKFVSAPGSKSHHFHIPHPRNPLFTGREEILGKLRKSLVEKKDSILTQAIRGLGGLGKTQTALEYAYRYKDSYDAVLWVKAGSNDSIVSSYIDIAAELGLSARDPKEQERVVSDVKNWLTANTGWLVIFDNVDDEKVLNKIRPDYIPSNAVGVTLVTTRLKATGTYVNATPLEKMTLDEGACFLLRRAKISDGDAIQFELAKEISRTLGGLPLALDQAGAFIEATQCGLKKYIDIYKIKSSGLHGTRIIHGAATEHEHPESVTTTFTLCFDKVLESSPVAGELIRFCAFLDPDGIPIEIFTGGASKLGEELSKAASDQYEFELMLSEASRYSLIEREGDTLEIHRLVQAVIKDGMSGNDQRQWAERAVNAVNKVFPYVELKNWPICKRLLSSGQACAGLIEWYNIETVEAALLLNHIGFYLNETGRYEQAEPMYKRSLEIREQVLGKDHFGTATGLNNLAGLYDAQGRYKEAEPMYQRSLEIREQVLGKDHPATAESLNNLAGLYREQGRYEEAEQMYKRSLGIREQVLGKDHPDTATSLNNLAGLYRAQGGRYEEAEQMYKRSLGIREQVLGKDHPDTATSLNNLAGLYYAQGMYEEAEPLMKRAIGIREKVLGASHPTVVTMRENYTAILQVITAIKSVGNNEAVQSKRKI</sequence>
<dbReference type="InterPro" id="IPR002151">
    <property type="entry name" value="Kinesin_light"/>
</dbReference>
<evidence type="ECO:0000259" key="12">
    <source>
        <dbReference type="Pfam" id="PF01048"/>
    </source>
</evidence>
<accession>A0ABR5SC00</accession>
<dbReference type="InterPro" id="IPR011990">
    <property type="entry name" value="TPR-like_helical_dom_sf"/>
</dbReference>
<dbReference type="SUPFAM" id="SSF53167">
    <property type="entry name" value="Purine and uridine phosphorylases"/>
    <property type="match status" value="1"/>
</dbReference>
<dbReference type="Pfam" id="PF13374">
    <property type="entry name" value="TPR_10"/>
    <property type="match status" value="1"/>
</dbReference>
<reference evidence="14 15" key="1">
    <citation type="submission" date="2015-11" db="EMBL/GenBank/DDBJ databases">
        <authorList>
            <person name="Lin W."/>
        </authorList>
    </citation>
    <scope>NUCLEOTIDE SEQUENCE [LARGE SCALE GENOMIC DNA]</scope>
    <source>
        <strain evidence="14 15">HCH-1</strain>
    </source>
</reference>
<evidence type="ECO:0000256" key="1">
    <source>
        <dbReference type="ARBA" id="ARBA00004245"/>
    </source>
</evidence>
<comment type="subcellular location">
    <subcellularLocation>
        <location evidence="1">Cytoplasm</location>
        <location evidence="1">Cytoskeleton</location>
    </subcellularLocation>
</comment>
<evidence type="ECO:0000256" key="6">
    <source>
        <dbReference type="ARBA" id="ARBA00022803"/>
    </source>
</evidence>
<dbReference type="EC" id="3.2.2.9" evidence="14"/>
<keyword evidence="15" id="KW-1185">Reference proteome</keyword>
<evidence type="ECO:0000259" key="11">
    <source>
        <dbReference type="Pfam" id="PF00931"/>
    </source>
</evidence>
<dbReference type="GO" id="GO:0008782">
    <property type="term" value="F:adenosylhomocysteine nucleosidase activity"/>
    <property type="evidence" value="ECO:0007669"/>
    <property type="project" value="UniProtKB-EC"/>
</dbReference>
<keyword evidence="4" id="KW-0493">Microtubule</keyword>
<keyword evidence="3" id="KW-0963">Cytoplasm</keyword>
<feature type="domain" description="NB-ARC" evidence="11">
    <location>
        <begin position="271"/>
        <end position="431"/>
    </location>
</feature>
<dbReference type="RefSeq" id="WP_085053848.1">
    <property type="nucleotide sequence ID" value="NZ_LNQR01000130.1"/>
</dbReference>
<keyword evidence="8" id="KW-0505">Motor protein</keyword>
<dbReference type="InterPro" id="IPR002182">
    <property type="entry name" value="NB-ARC"/>
</dbReference>
<dbReference type="SUPFAM" id="SSF48452">
    <property type="entry name" value="TPR-like"/>
    <property type="match status" value="2"/>
</dbReference>
<evidence type="ECO:0000313" key="15">
    <source>
        <dbReference type="Proteomes" id="UP000060487"/>
    </source>
</evidence>
<gene>
    <name evidence="14" type="ORF">ASN18_3247</name>
</gene>
<dbReference type="Pfam" id="PF01048">
    <property type="entry name" value="PNP_UDP_1"/>
    <property type="match status" value="1"/>
</dbReference>
<feature type="domain" description="Nucleoside phosphorylase" evidence="12">
    <location>
        <begin position="6"/>
        <end position="243"/>
    </location>
</feature>
<dbReference type="InterPro" id="IPR056681">
    <property type="entry name" value="DUF7779"/>
</dbReference>
<evidence type="ECO:0000259" key="13">
    <source>
        <dbReference type="Pfam" id="PF25000"/>
    </source>
</evidence>
<dbReference type="SMART" id="SM00028">
    <property type="entry name" value="TPR"/>
    <property type="match status" value="5"/>
</dbReference>
<evidence type="ECO:0000256" key="2">
    <source>
        <dbReference type="ARBA" id="ARBA00009622"/>
    </source>
</evidence>
<evidence type="ECO:0000256" key="5">
    <source>
        <dbReference type="ARBA" id="ARBA00022737"/>
    </source>
</evidence>
<keyword evidence="14" id="KW-0326">Glycosidase</keyword>
<dbReference type="Gene3D" id="1.25.40.10">
    <property type="entry name" value="Tetratricopeptide repeat domain"/>
    <property type="match status" value="2"/>
</dbReference>
<feature type="domain" description="DUF7779" evidence="13">
    <location>
        <begin position="520"/>
        <end position="601"/>
    </location>
</feature>
<evidence type="ECO:0000256" key="3">
    <source>
        <dbReference type="ARBA" id="ARBA00022490"/>
    </source>
</evidence>
<dbReference type="PROSITE" id="PS50005">
    <property type="entry name" value="TPR"/>
    <property type="match status" value="3"/>
</dbReference>
<dbReference type="Gene3D" id="3.40.50.1580">
    <property type="entry name" value="Nucleoside phosphorylase domain"/>
    <property type="match status" value="1"/>
</dbReference>
<proteinExistence type="inferred from homology"/>
<feature type="repeat" description="TPR" evidence="10">
    <location>
        <begin position="696"/>
        <end position="729"/>
    </location>
</feature>
<dbReference type="EMBL" id="LNQR01000130">
    <property type="protein sequence ID" value="KWT75279.1"/>
    <property type="molecule type" value="Genomic_DNA"/>
</dbReference>
<keyword evidence="14" id="KW-0378">Hydrolase</keyword>
<evidence type="ECO:0000256" key="7">
    <source>
        <dbReference type="ARBA" id="ARBA00023054"/>
    </source>
</evidence>
<dbReference type="InterPro" id="IPR000845">
    <property type="entry name" value="Nucleoside_phosphorylase_d"/>
</dbReference>
<name>A0ABR5SC00_9BACT</name>